<dbReference type="InterPro" id="IPR036298">
    <property type="entry name" value="Chalcone_isomerase_sf"/>
</dbReference>
<dbReference type="Gene3D" id="3.50.70.10">
    <property type="match status" value="1"/>
</dbReference>
<dbReference type="EMBL" id="CP049012">
    <property type="protein sequence ID" value="QID88179.1"/>
    <property type="molecule type" value="Genomic_DNA"/>
</dbReference>
<gene>
    <name evidence="7" type="primary">AIM46_2</name>
    <name evidence="7" type="ORF">GRS66_010888</name>
</gene>
<feature type="domain" description="Chalcone isomerase" evidence="6">
    <location>
        <begin position="97"/>
        <end position="303"/>
    </location>
</feature>
<comment type="similarity">
    <text evidence="2">Belongs to the AIM18/AIM46 family.</text>
</comment>
<proteinExistence type="inferred from homology"/>
<dbReference type="AlphaFoldDB" id="A0A6C1EGJ7"/>
<dbReference type="GO" id="GO:0005739">
    <property type="term" value="C:mitochondrion"/>
    <property type="evidence" value="ECO:0007669"/>
    <property type="project" value="UniProtKB-SubCell"/>
</dbReference>
<evidence type="ECO:0000313" key="8">
    <source>
        <dbReference type="Proteomes" id="UP000501346"/>
    </source>
</evidence>
<evidence type="ECO:0000256" key="3">
    <source>
        <dbReference type="ARBA" id="ARBA00018755"/>
    </source>
</evidence>
<dbReference type="GO" id="GO:0016872">
    <property type="term" value="F:intramolecular lyase activity"/>
    <property type="evidence" value="ECO:0007669"/>
    <property type="project" value="InterPro"/>
</dbReference>
<evidence type="ECO:0000256" key="2">
    <source>
        <dbReference type="ARBA" id="ARBA00009111"/>
    </source>
</evidence>
<evidence type="ECO:0000256" key="1">
    <source>
        <dbReference type="ARBA" id="ARBA00004173"/>
    </source>
</evidence>
<evidence type="ECO:0000313" key="7">
    <source>
        <dbReference type="EMBL" id="QID88179.1"/>
    </source>
</evidence>
<evidence type="ECO:0000256" key="5">
    <source>
        <dbReference type="ARBA" id="ARBA00023128"/>
    </source>
</evidence>
<reference evidence="7 8" key="1">
    <citation type="journal article" date="2019" name="BMC Genomics">
        <title>Chromosome level assembly and comparative genome analysis confirm lager-brewing yeasts originated from a single hybridization.</title>
        <authorList>
            <person name="Salazar A.N."/>
            <person name="Gorter de Vries A.R."/>
            <person name="van den Broek M."/>
            <person name="Brouwers N."/>
            <person name="de la Torre Cortes P."/>
            <person name="Kuijpers N.G.A."/>
            <person name="Daran J.G."/>
            <person name="Abeel T."/>
        </authorList>
    </citation>
    <scope>NUCLEOTIDE SEQUENCE [LARGE SCALE GENOMIC DNA]</scope>
    <source>
        <strain evidence="7 8">CBS 1483</strain>
    </source>
</reference>
<dbReference type="SUPFAM" id="SSF54626">
    <property type="entry name" value="Chalcone isomerase"/>
    <property type="match status" value="1"/>
</dbReference>
<keyword evidence="4" id="KW-0809">Transit peptide</keyword>
<dbReference type="Proteomes" id="UP000501346">
    <property type="component" value="Chromosome SeXV-SeVIII"/>
</dbReference>
<dbReference type="PANTHER" id="PTHR47284">
    <property type="entry name" value="FATTY-ACID-BINDING PROTEIN 2"/>
    <property type="match status" value="1"/>
</dbReference>
<organism evidence="7 8">
    <name type="scientific">Saccharomyces pastorianus</name>
    <name type="common">Lager yeast</name>
    <name type="synonym">Saccharomyces cerevisiae x Saccharomyces eubayanus</name>
    <dbReference type="NCBI Taxonomy" id="27292"/>
    <lineage>
        <taxon>Eukaryota</taxon>
        <taxon>Fungi</taxon>
        <taxon>Dikarya</taxon>
        <taxon>Ascomycota</taxon>
        <taxon>Saccharomycotina</taxon>
        <taxon>Saccharomycetes</taxon>
        <taxon>Saccharomycetales</taxon>
        <taxon>Saccharomycetaceae</taxon>
        <taxon>Saccharomyces</taxon>
    </lineage>
</organism>
<evidence type="ECO:0000259" key="6">
    <source>
        <dbReference type="Pfam" id="PF16035"/>
    </source>
</evidence>
<evidence type="ECO:0000256" key="4">
    <source>
        <dbReference type="ARBA" id="ARBA00022946"/>
    </source>
</evidence>
<dbReference type="PANTHER" id="PTHR47284:SF3">
    <property type="entry name" value="FATTY-ACID-BINDING PROTEIN 2"/>
    <property type="match status" value="1"/>
</dbReference>
<keyword evidence="8" id="KW-1185">Reference proteome</keyword>
<dbReference type="InterPro" id="IPR016087">
    <property type="entry name" value="Chalcone_isomerase"/>
</dbReference>
<accession>A0A6C1EGJ7</accession>
<dbReference type="InterPro" id="IPR016088">
    <property type="entry name" value="Chalcone_isomerase_3-sand"/>
</dbReference>
<keyword evidence="5" id="KW-0496">Mitochondrion</keyword>
<comment type="subcellular location">
    <subcellularLocation>
        <location evidence="1">Mitochondrion</location>
    </subcellularLocation>
</comment>
<sequence>MSLLSKVLVRRSCFDVGMRRTPQWHPHYSTTAGNTSVNKKGSKVVPVLTALALASIFVKKWYEDSKIKKADATSVTVDPAISAFPKRMGPPQWPFATQYGLLGKGVRCVSSITFKAYGLGIYVAAEDKHLVAEVLDSKFLSQAFIDIAAPSLPAKTHQENLRTALDDPAKAPVLINNLLDSGIRLMAKNTPIKAGSFKLLMDGTRKSILKNPDSQTQDKERLEAGFQELHDCFRSVKGLVARDDDFFIELNKDCSLSLSYYTKKRDEFVILGTVKEPLIGKLLFAHYLAGVDPPSLEVKQEVADALVSLA</sequence>
<name>A0A6C1EGJ7_SACPS</name>
<dbReference type="Pfam" id="PF16035">
    <property type="entry name" value="Chalcone_2"/>
    <property type="match status" value="1"/>
</dbReference>
<protein>
    <recommendedName>
        <fullName evidence="3">Altered inheritance of mitochondria protein 18, mitochondrial</fullName>
    </recommendedName>
</protein>
<dbReference type="OrthoDB" id="18193at2759"/>